<name>A0ABP7IBQ1_9ACTN</name>
<keyword evidence="2" id="KW-1185">Reference proteome</keyword>
<accession>A0ABP7IBQ1</accession>
<gene>
    <name evidence="1" type="ORF">GCM10022226_39150</name>
</gene>
<evidence type="ECO:0000313" key="1">
    <source>
        <dbReference type="EMBL" id="GAA3814436.1"/>
    </source>
</evidence>
<dbReference type="PANTHER" id="PTHR39186:SF1">
    <property type="entry name" value="DUF2071 DOMAIN-CONTAINING PROTEIN"/>
    <property type="match status" value="1"/>
</dbReference>
<dbReference type="InterPro" id="IPR023375">
    <property type="entry name" value="ADC_dom_sf"/>
</dbReference>
<organism evidence="1 2">
    <name type="scientific">Sphaerisporangium flaviroseum</name>
    <dbReference type="NCBI Taxonomy" id="509199"/>
    <lineage>
        <taxon>Bacteria</taxon>
        <taxon>Bacillati</taxon>
        <taxon>Actinomycetota</taxon>
        <taxon>Actinomycetes</taxon>
        <taxon>Streptosporangiales</taxon>
        <taxon>Streptosporangiaceae</taxon>
        <taxon>Sphaerisporangium</taxon>
    </lineage>
</organism>
<protein>
    <submittedName>
        <fullName evidence="1">DUF2071 domain-containing protein</fullName>
    </submittedName>
</protein>
<dbReference type="PANTHER" id="PTHR39186">
    <property type="entry name" value="DUF2071 FAMILY PROTEIN"/>
    <property type="match status" value="1"/>
</dbReference>
<dbReference type="RefSeq" id="WP_344941706.1">
    <property type="nucleotide sequence ID" value="NZ_BAAAZR010000008.1"/>
</dbReference>
<dbReference type="EMBL" id="BAAAZR010000008">
    <property type="protein sequence ID" value="GAA3814436.1"/>
    <property type="molecule type" value="Genomic_DNA"/>
</dbReference>
<dbReference type="Pfam" id="PF09844">
    <property type="entry name" value="DUF2071"/>
    <property type="match status" value="1"/>
</dbReference>
<dbReference type="InterPro" id="IPR018644">
    <property type="entry name" value="DUF2071"/>
</dbReference>
<dbReference type="Proteomes" id="UP001500888">
    <property type="component" value="Unassembled WGS sequence"/>
</dbReference>
<proteinExistence type="predicted"/>
<reference evidence="2" key="1">
    <citation type="journal article" date="2019" name="Int. J. Syst. Evol. Microbiol.">
        <title>The Global Catalogue of Microorganisms (GCM) 10K type strain sequencing project: providing services to taxonomists for standard genome sequencing and annotation.</title>
        <authorList>
            <consortium name="The Broad Institute Genomics Platform"/>
            <consortium name="The Broad Institute Genome Sequencing Center for Infectious Disease"/>
            <person name="Wu L."/>
            <person name="Ma J."/>
        </authorList>
    </citation>
    <scope>NUCLEOTIDE SEQUENCE [LARGE SCALE GENOMIC DNA]</scope>
    <source>
        <strain evidence="2">JCM 16908</strain>
    </source>
</reference>
<evidence type="ECO:0000313" key="2">
    <source>
        <dbReference type="Proteomes" id="UP001500888"/>
    </source>
</evidence>
<comment type="caution">
    <text evidence="1">The sequence shown here is derived from an EMBL/GenBank/DDBJ whole genome shotgun (WGS) entry which is preliminary data.</text>
</comment>
<dbReference type="SUPFAM" id="SSF160104">
    <property type="entry name" value="Acetoacetate decarboxylase-like"/>
    <property type="match status" value="1"/>
</dbReference>
<sequence>MATIQRPRVARPVMYHQWSHMTFIHWRYPPGLVQSFLPGGLTAEEFDGHAWVGLTPFLMEHVRAPGVPALPWLSRFPETNVRTYVRDEQGRSGLWFFSLDAGLLPAVLGARAGYRLPYYWSDMGVRAEAERRTYRCRRRWPGPSDARCDAEVELGAPLDGPERDELADFLVERYRLFTVIGGRLASAEVEHRPWPLRHARLTHLDQTLLQAGGLTTPGHDPLVHASPGVRVRIGMWSRVRPAHAA</sequence>